<dbReference type="AlphaFoldDB" id="A0A2I0KU60"/>
<evidence type="ECO:0000313" key="2">
    <source>
        <dbReference type="EMBL" id="PKI72015.1"/>
    </source>
</evidence>
<reference evidence="2 3" key="1">
    <citation type="submission" date="2017-11" db="EMBL/GenBank/DDBJ databases">
        <title>De-novo sequencing of pomegranate (Punica granatum L.) genome.</title>
        <authorList>
            <person name="Akparov Z."/>
            <person name="Amiraslanov A."/>
            <person name="Hajiyeva S."/>
            <person name="Abbasov M."/>
            <person name="Kaur K."/>
            <person name="Hamwieh A."/>
            <person name="Solovyev V."/>
            <person name="Salamov A."/>
            <person name="Braich B."/>
            <person name="Kosarev P."/>
            <person name="Mahmoud A."/>
            <person name="Hajiyev E."/>
            <person name="Babayeva S."/>
            <person name="Izzatullayeva V."/>
            <person name="Mammadov A."/>
            <person name="Mammadov A."/>
            <person name="Sharifova S."/>
            <person name="Ojaghi J."/>
            <person name="Eynullazada K."/>
            <person name="Bayramov B."/>
            <person name="Abdulazimova A."/>
            <person name="Shahmuradov I."/>
        </authorList>
    </citation>
    <scope>NUCLEOTIDE SEQUENCE [LARGE SCALE GENOMIC DNA]</scope>
    <source>
        <strain evidence="3">cv. AG2017</strain>
        <tissue evidence="2">Leaf</tissue>
    </source>
</reference>
<evidence type="ECO:0000256" key="1">
    <source>
        <dbReference type="SAM" id="MobiDB-lite"/>
    </source>
</evidence>
<dbReference type="Proteomes" id="UP000233551">
    <property type="component" value="Unassembled WGS sequence"/>
</dbReference>
<accession>A0A2I0KU60</accession>
<feature type="region of interest" description="Disordered" evidence="1">
    <location>
        <begin position="79"/>
        <end position="131"/>
    </location>
</feature>
<evidence type="ECO:0000313" key="3">
    <source>
        <dbReference type="Proteomes" id="UP000233551"/>
    </source>
</evidence>
<comment type="caution">
    <text evidence="2">The sequence shown here is derived from an EMBL/GenBank/DDBJ whole genome shotgun (WGS) entry which is preliminary data.</text>
</comment>
<gene>
    <name evidence="2" type="ORF">CRG98_007561</name>
</gene>
<sequence>MDTREKELPLPVYDRRSKADELPGSREEIQNYIFFVPFFPNKTFYLRYWVERTEETLGPWLAIAPLGKIAREIRGLKQRRSMKGGARPRGFNLSCSRSRGERERRGQISGPLPGHLPPDRGHQKASRASSDFALEEVARARSQTNQNHVVLSFM</sequence>
<organism evidence="2 3">
    <name type="scientific">Punica granatum</name>
    <name type="common">Pomegranate</name>
    <dbReference type="NCBI Taxonomy" id="22663"/>
    <lineage>
        <taxon>Eukaryota</taxon>
        <taxon>Viridiplantae</taxon>
        <taxon>Streptophyta</taxon>
        <taxon>Embryophyta</taxon>
        <taxon>Tracheophyta</taxon>
        <taxon>Spermatophyta</taxon>
        <taxon>Magnoliopsida</taxon>
        <taxon>eudicotyledons</taxon>
        <taxon>Gunneridae</taxon>
        <taxon>Pentapetalae</taxon>
        <taxon>rosids</taxon>
        <taxon>malvids</taxon>
        <taxon>Myrtales</taxon>
        <taxon>Lythraceae</taxon>
        <taxon>Punica</taxon>
    </lineage>
</organism>
<proteinExistence type="predicted"/>
<keyword evidence="3" id="KW-1185">Reference proteome</keyword>
<dbReference type="EMBL" id="PGOL01000343">
    <property type="protein sequence ID" value="PKI72015.1"/>
    <property type="molecule type" value="Genomic_DNA"/>
</dbReference>
<protein>
    <submittedName>
        <fullName evidence="2">Uncharacterized protein</fullName>
    </submittedName>
</protein>
<name>A0A2I0KU60_PUNGR</name>